<protein>
    <submittedName>
        <fullName evidence="4">Calpain_III domain-containing protein</fullName>
    </submittedName>
</protein>
<proteinExistence type="inferred from homology"/>
<evidence type="ECO:0000313" key="3">
    <source>
        <dbReference type="Proteomes" id="UP000095280"/>
    </source>
</evidence>
<dbReference type="GO" id="GO:0006508">
    <property type="term" value="P:proteolysis"/>
    <property type="evidence" value="ECO:0007669"/>
    <property type="project" value="InterPro"/>
</dbReference>
<feature type="domain" description="Peptidase C2 calpain" evidence="2">
    <location>
        <begin position="87"/>
        <end position="202"/>
    </location>
</feature>
<reference evidence="4" key="1">
    <citation type="submission" date="2016-11" db="UniProtKB">
        <authorList>
            <consortium name="WormBaseParasite"/>
        </authorList>
    </citation>
    <scope>IDENTIFICATION</scope>
</reference>
<comment type="similarity">
    <text evidence="1">Belongs to the peptidase C2 family.</text>
</comment>
<evidence type="ECO:0000259" key="2">
    <source>
        <dbReference type="SMART" id="SM00720"/>
    </source>
</evidence>
<dbReference type="WBParaSite" id="maker-unitig_20749-snap-gene-0.2-mRNA-1">
    <property type="protein sequence ID" value="maker-unitig_20749-snap-gene-0.2-mRNA-1"/>
    <property type="gene ID" value="maker-unitig_20749-snap-gene-0.2"/>
</dbReference>
<dbReference type="AlphaFoldDB" id="A0A1I8F506"/>
<dbReference type="SUPFAM" id="SSF49758">
    <property type="entry name" value="Calpain large subunit, middle domain (domain III)"/>
    <property type="match status" value="1"/>
</dbReference>
<dbReference type="Gene3D" id="2.60.120.380">
    <property type="match status" value="1"/>
</dbReference>
<dbReference type="InterPro" id="IPR022684">
    <property type="entry name" value="Calpain_cysteine_protease"/>
</dbReference>
<organism evidence="3 4">
    <name type="scientific">Macrostomum lignano</name>
    <dbReference type="NCBI Taxonomy" id="282301"/>
    <lineage>
        <taxon>Eukaryota</taxon>
        <taxon>Metazoa</taxon>
        <taxon>Spiralia</taxon>
        <taxon>Lophotrochozoa</taxon>
        <taxon>Platyhelminthes</taxon>
        <taxon>Rhabditophora</taxon>
        <taxon>Macrostomorpha</taxon>
        <taxon>Macrostomida</taxon>
        <taxon>Macrostomidae</taxon>
        <taxon>Macrostomum</taxon>
    </lineage>
</organism>
<name>A0A1I8F506_9PLAT</name>
<dbReference type="Proteomes" id="UP000095280">
    <property type="component" value="Unplaced"/>
</dbReference>
<accession>A0A1I8F506</accession>
<evidence type="ECO:0000256" key="1">
    <source>
        <dbReference type="ARBA" id="ARBA00007623"/>
    </source>
</evidence>
<dbReference type="InterPro" id="IPR036213">
    <property type="entry name" value="Calpain_III_sf"/>
</dbReference>
<dbReference type="GO" id="GO:0004198">
    <property type="term" value="F:calcium-dependent cysteine-type endopeptidase activity"/>
    <property type="evidence" value="ECO:0007669"/>
    <property type="project" value="InterPro"/>
</dbReference>
<dbReference type="InterPro" id="IPR022683">
    <property type="entry name" value="Calpain_III"/>
</dbReference>
<sequence length="350" mass="38452">AATAAPHRFVRVRNARRASGAEPGVARGARAPPRWPACRTPSSIANGFAYDDDSDSWMSLADLFEELLRADMCAGVHKPVVAVHEEHWHEAVFRGSWTEWLSGGCLEKAPRPLTNPHLSQRFEATPHDLVSMGLLLVKVESNREYRAHGCAPHSLLECAANHSGDCTWRPGRYILLPCTEIASQEAFFTLRIYSRGASCNARELVADQPPASLCFAFTAYPEVGTRVLVLSARGLPRLVLGANPYCQVFFEGGGVQGSNAGPSPTPQIRNGTSALVFYRRTDQRVISFEIRSERAVVDAFFGARPKIDQDEWFKGGDGVQELQLYGHRQDLPAPGLPCGRIRRESSPGCQ</sequence>
<keyword evidence="3" id="KW-1185">Reference proteome</keyword>
<dbReference type="PRINTS" id="PR00704">
    <property type="entry name" value="CALPAIN"/>
</dbReference>
<evidence type="ECO:0000313" key="4">
    <source>
        <dbReference type="WBParaSite" id="maker-unitig_20749-snap-gene-0.2-mRNA-1"/>
    </source>
</evidence>
<dbReference type="SMART" id="SM00720">
    <property type="entry name" value="calpain_III"/>
    <property type="match status" value="1"/>
</dbReference>